<dbReference type="InterPro" id="IPR009091">
    <property type="entry name" value="RCC1/BLIP-II"/>
</dbReference>
<feature type="repeat" description="RCC1" evidence="1">
    <location>
        <begin position="167"/>
        <end position="218"/>
    </location>
</feature>
<evidence type="ECO:0000256" key="1">
    <source>
        <dbReference type="PROSITE-ProRule" id="PRU00235"/>
    </source>
</evidence>
<dbReference type="PROSITE" id="PS00626">
    <property type="entry name" value="RCC1_2"/>
    <property type="match status" value="1"/>
</dbReference>
<dbReference type="SUPFAM" id="SSF50985">
    <property type="entry name" value="RCC1/BLIP-II"/>
    <property type="match status" value="1"/>
</dbReference>
<evidence type="ECO:0000313" key="3">
    <source>
        <dbReference type="EMBL" id="MFH4983481.1"/>
    </source>
</evidence>
<evidence type="ECO:0000313" key="4">
    <source>
        <dbReference type="Proteomes" id="UP001608902"/>
    </source>
</evidence>
<organism evidence="3 4">
    <name type="scientific">Gnathostoma spinigerum</name>
    <dbReference type="NCBI Taxonomy" id="75299"/>
    <lineage>
        <taxon>Eukaryota</taxon>
        <taxon>Metazoa</taxon>
        <taxon>Ecdysozoa</taxon>
        <taxon>Nematoda</taxon>
        <taxon>Chromadorea</taxon>
        <taxon>Rhabditida</taxon>
        <taxon>Spirurina</taxon>
        <taxon>Gnathostomatomorpha</taxon>
        <taxon>Gnathostomatoidea</taxon>
        <taxon>Gnathostomatidae</taxon>
        <taxon>Gnathostoma</taxon>
    </lineage>
</organism>
<keyword evidence="4" id="KW-1185">Reference proteome</keyword>
<dbReference type="InterPro" id="IPR000408">
    <property type="entry name" value="Reg_chr_condens"/>
</dbReference>
<evidence type="ECO:0000256" key="2">
    <source>
        <dbReference type="SAM" id="MobiDB-lite"/>
    </source>
</evidence>
<feature type="region of interest" description="Disordered" evidence="2">
    <location>
        <begin position="124"/>
        <end position="162"/>
    </location>
</feature>
<protein>
    <submittedName>
        <fullName evidence="3">Uncharacterized protein</fullName>
    </submittedName>
</protein>
<dbReference type="PANTHER" id="PTHR46089:SF4">
    <property type="entry name" value="VPS9 DOMAIN-CONTAINING PROTEIN"/>
    <property type="match status" value="1"/>
</dbReference>
<proteinExistence type="predicted"/>
<dbReference type="PROSITE" id="PS50012">
    <property type="entry name" value="RCC1_3"/>
    <property type="match status" value="1"/>
</dbReference>
<comment type="caution">
    <text evidence="3">The sequence shown here is derived from an EMBL/GenBank/DDBJ whole genome shotgun (WGS) entry which is preliminary data.</text>
</comment>
<dbReference type="Proteomes" id="UP001608902">
    <property type="component" value="Unassembled WGS sequence"/>
</dbReference>
<dbReference type="PANTHER" id="PTHR46089">
    <property type="entry name" value="ALSIN HOMOLOG"/>
    <property type="match status" value="1"/>
</dbReference>
<dbReference type="Pfam" id="PF00415">
    <property type="entry name" value="RCC1"/>
    <property type="match status" value="1"/>
</dbReference>
<dbReference type="EMBL" id="JBGFUD010012485">
    <property type="protein sequence ID" value="MFH4983481.1"/>
    <property type="molecule type" value="Genomic_DNA"/>
</dbReference>
<feature type="compositionally biased region" description="Polar residues" evidence="2">
    <location>
        <begin position="75"/>
        <end position="85"/>
    </location>
</feature>
<gene>
    <name evidence="3" type="ORF">AB6A40_010190</name>
</gene>
<name>A0ABD6EUF0_9BILA</name>
<feature type="region of interest" description="Disordered" evidence="2">
    <location>
        <begin position="55"/>
        <end position="94"/>
    </location>
</feature>
<sequence>MEFIRPIFMKRCSIANFKEAERRRGLDALIVNDDHISQSLCDAKSSVRLQFNAPSVLSSPDRPSNLAHHRKARTLPSSLDRQSGTGSAGEIEMTPMGTSASVDLIYEPERFSFVSLDTLQLKNMDSDHDSSCTSEDAAVSEASSRAYEPSPSSKRHSDDAGHHRINTEVWTWGANSNGQLGQNDLIHRRTPSRVGDLCHINCVKISAGDEHSAALSAAGELYVWGSNGSGQLKQSDQTFITYPSLFRVIKYAHINLLLFI</sequence>
<dbReference type="Gene3D" id="2.130.10.30">
    <property type="entry name" value="Regulator of chromosome condensation 1/beta-lactamase-inhibitor protein II"/>
    <property type="match status" value="1"/>
</dbReference>
<dbReference type="AlphaFoldDB" id="A0ABD6EUF0"/>
<accession>A0ABD6EUF0</accession>
<reference evidence="3 4" key="1">
    <citation type="submission" date="2024-08" db="EMBL/GenBank/DDBJ databases">
        <title>Gnathostoma spinigerum genome.</title>
        <authorList>
            <person name="Gonzalez-Bertolin B."/>
            <person name="Monzon S."/>
            <person name="Zaballos A."/>
            <person name="Jimenez P."/>
            <person name="Dekumyoy P."/>
            <person name="Varona S."/>
            <person name="Cuesta I."/>
            <person name="Sumanam S."/>
            <person name="Adisakwattana P."/>
            <person name="Gasser R.B."/>
            <person name="Hernandez-Gonzalez A."/>
            <person name="Young N.D."/>
            <person name="Perteguer M.J."/>
        </authorList>
    </citation>
    <scope>NUCLEOTIDE SEQUENCE [LARGE SCALE GENOMIC DNA]</scope>
    <source>
        <strain evidence="3">AL3</strain>
        <tissue evidence="3">Liver</tissue>
    </source>
</reference>
<dbReference type="InterPro" id="IPR051984">
    <property type="entry name" value="Alsin"/>
</dbReference>